<keyword evidence="3" id="KW-1185">Reference proteome</keyword>
<name>A0A4Z1IXK6_9HELO</name>
<evidence type="ECO:0000313" key="2">
    <source>
        <dbReference type="EMBL" id="TGO65494.1"/>
    </source>
</evidence>
<dbReference type="AlphaFoldDB" id="A0A4Z1IXK6"/>
<evidence type="ECO:0000313" key="3">
    <source>
        <dbReference type="Proteomes" id="UP000297527"/>
    </source>
</evidence>
<protein>
    <submittedName>
        <fullName evidence="2">Uncharacterized protein</fullName>
    </submittedName>
</protein>
<feature type="region of interest" description="Disordered" evidence="1">
    <location>
        <begin position="1"/>
        <end position="73"/>
    </location>
</feature>
<dbReference type="OrthoDB" id="3526375at2759"/>
<proteinExistence type="predicted"/>
<dbReference type="EMBL" id="PQXN01000002">
    <property type="protein sequence ID" value="TGO65494.1"/>
    <property type="molecule type" value="Genomic_DNA"/>
</dbReference>
<comment type="caution">
    <text evidence="2">The sequence shown here is derived from an EMBL/GenBank/DDBJ whole genome shotgun (WGS) entry which is preliminary data.</text>
</comment>
<dbReference type="Proteomes" id="UP000297527">
    <property type="component" value="Unassembled WGS sequence"/>
</dbReference>
<accession>A0A4Z1IXK6</accession>
<evidence type="ECO:0000256" key="1">
    <source>
        <dbReference type="SAM" id="MobiDB-lite"/>
    </source>
</evidence>
<reference evidence="2 3" key="1">
    <citation type="submission" date="2017-12" db="EMBL/GenBank/DDBJ databases">
        <title>Comparative genomics of Botrytis spp.</title>
        <authorList>
            <person name="Valero-Jimenez C.A."/>
            <person name="Tapia P."/>
            <person name="Veloso J."/>
            <person name="Silva-Moreno E."/>
            <person name="Staats M."/>
            <person name="Valdes J.H."/>
            <person name="Van Kan J.A.L."/>
        </authorList>
    </citation>
    <scope>NUCLEOTIDE SEQUENCE [LARGE SCALE GENOMIC DNA]</scope>
    <source>
        <strain evidence="2 3">MUCL11595</strain>
    </source>
</reference>
<gene>
    <name evidence="2" type="ORF">BCON_0002g00780</name>
</gene>
<organism evidence="2 3">
    <name type="scientific">Botryotinia convoluta</name>
    <dbReference type="NCBI Taxonomy" id="54673"/>
    <lineage>
        <taxon>Eukaryota</taxon>
        <taxon>Fungi</taxon>
        <taxon>Dikarya</taxon>
        <taxon>Ascomycota</taxon>
        <taxon>Pezizomycotina</taxon>
        <taxon>Leotiomycetes</taxon>
        <taxon>Helotiales</taxon>
        <taxon>Sclerotiniaceae</taxon>
        <taxon>Botryotinia</taxon>
    </lineage>
</organism>
<feature type="compositionally biased region" description="Basic and acidic residues" evidence="1">
    <location>
        <begin position="38"/>
        <end position="56"/>
    </location>
</feature>
<sequence>MSPTTQPKNSRPELTPEPVPIKRMQHEASQREEDEYMEMGRDADGANDKTMTQERRANRKDKKLAESLSDLGM</sequence>